<dbReference type="GO" id="GO:0046872">
    <property type="term" value="F:metal ion binding"/>
    <property type="evidence" value="ECO:0007669"/>
    <property type="project" value="UniProtKB-KW"/>
</dbReference>
<feature type="domain" description="F420-non-reducing hydrogenase iron-sulfur subunit D" evidence="5">
    <location>
        <begin position="9"/>
        <end position="131"/>
    </location>
</feature>
<evidence type="ECO:0000313" key="6">
    <source>
        <dbReference type="EMBL" id="AEB09980.1"/>
    </source>
</evidence>
<evidence type="ECO:0000256" key="2">
    <source>
        <dbReference type="ARBA" id="ARBA00023002"/>
    </source>
</evidence>
<evidence type="ECO:0000256" key="4">
    <source>
        <dbReference type="ARBA" id="ARBA00023014"/>
    </source>
</evidence>
<gene>
    <name evidence="6" type="ordered locus">Desac_2151</name>
</gene>
<dbReference type="Pfam" id="PF02662">
    <property type="entry name" value="FlpD"/>
    <property type="match status" value="1"/>
</dbReference>
<dbReference type="InterPro" id="IPR003813">
    <property type="entry name" value="MvhD/FlpD"/>
</dbReference>
<evidence type="ECO:0000256" key="3">
    <source>
        <dbReference type="ARBA" id="ARBA00023004"/>
    </source>
</evidence>
<proteinExistence type="predicted"/>
<keyword evidence="3" id="KW-0408">Iron</keyword>
<accession>F2NDB4</accession>
<evidence type="ECO:0000259" key="5">
    <source>
        <dbReference type="Pfam" id="PF02662"/>
    </source>
</evidence>
<evidence type="ECO:0000313" key="7">
    <source>
        <dbReference type="Proteomes" id="UP000000483"/>
    </source>
</evidence>
<evidence type="ECO:0000256" key="1">
    <source>
        <dbReference type="ARBA" id="ARBA00022723"/>
    </source>
</evidence>
<dbReference type="KEGG" id="dao:Desac_2151"/>
<dbReference type="EMBL" id="CP002629">
    <property type="protein sequence ID" value="AEB09980.1"/>
    <property type="molecule type" value="Genomic_DNA"/>
</dbReference>
<dbReference type="STRING" id="880072.Desac_2151"/>
<keyword evidence="1" id="KW-0479">Metal-binding</keyword>
<keyword evidence="7" id="KW-1185">Reference proteome</keyword>
<dbReference type="GO" id="GO:0051536">
    <property type="term" value="F:iron-sulfur cluster binding"/>
    <property type="evidence" value="ECO:0007669"/>
    <property type="project" value="UniProtKB-KW"/>
</dbReference>
<dbReference type="GO" id="GO:0016491">
    <property type="term" value="F:oxidoreductase activity"/>
    <property type="evidence" value="ECO:0007669"/>
    <property type="project" value="UniProtKB-KW"/>
</dbReference>
<keyword evidence="4" id="KW-0411">Iron-sulfur</keyword>
<organism evidence="6 7">
    <name type="scientific">Desulfobacca acetoxidans (strain ATCC 700848 / DSM 11109 / ASRB2)</name>
    <dbReference type="NCBI Taxonomy" id="880072"/>
    <lineage>
        <taxon>Bacteria</taxon>
        <taxon>Pseudomonadati</taxon>
        <taxon>Thermodesulfobacteriota</taxon>
        <taxon>Desulfobaccia</taxon>
        <taxon>Desulfobaccales</taxon>
        <taxon>Desulfobaccaceae</taxon>
        <taxon>Desulfobacca</taxon>
    </lineage>
</organism>
<dbReference type="RefSeq" id="WP_013707089.1">
    <property type="nucleotide sequence ID" value="NC_015388.1"/>
</dbReference>
<name>F2NDB4_DESAR</name>
<reference evidence="7" key="2">
    <citation type="submission" date="2011-03" db="EMBL/GenBank/DDBJ databases">
        <title>The complete genome of Desulfobacca acetoxidans DSM 11109.</title>
        <authorList>
            <consortium name="US DOE Joint Genome Institute (JGI-PGF)"/>
            <person name="Lucas S."/>
            <person name="Copeland A."/>
            <person name="Lapidus A."/>
            <person name="Bruce D."/>
            <person name="Goodwin L."/>
            <person name="Pitluck S."/>
            <person name="Peters L."/>
            <person name="Kyrpides N."/>
            <person name="Mavromatis K."/>
            <person name="Ivanova N."/>
            <person name="Ovchinnikova G."/>
            <person name="Teshima H."/>
            <person name="Detter J.C."/>
            <person name="Han C."/>
            <person name="Land M."/>
            <person name="Hauser L."/>
            <person name="Markowitz V."/>
            <person name="Cheng J.-F."/>
            <person name="Hugenholtz P."/>
            <person name="Woyke T."/>
            <person name="Wu D."/>
            <person name="Spring S."/>
            <person name="Schueler E."/>
            <person name="Brambilla E."/>
            <person name="Klenk H.-P."/>
            <person name="Eisen J.A."/>
        </authorList>
    </citation>
    <scope>NUCLEOTIDE SEQUENCE [LARGE SCALE GENOMIC DNA]</scope>
    <source>
        <strain evidence="7">ATCC 700848 / DSM 11109 / ASRB2</strain>
    </source>
</reference>
<dbReference type="Proteomes" id="UP000000483">
    <property type="component" value="Chromosome"/>
</dbReference>
<reference evidence="6 7" key="1">
    <citation type="journal article" date="2011" name="Stand. Genomic Sci.">
        <title>Complete genome sequence of the acetate-degrading sulfate reducer Desulfobacca acetoxidans type strain (ASRB2).</title>
        <authorList>
            <person name="Goker M."/>
            <person name="Teshima H."/>
            <person name="Lapidus A."/>
            <person name="Nolan M."/>
            <person name="Lucas S."/>
            <person name="Hammon N."/>
            <person name="Deshpande S."/>
            <person name="Cheng J.F."/>
            <person name="Tapia R."/>
            <person name="Han C."/>
            <person name="Goodwin L."/>
            <person name="Pitluck S."/>
            <person name="Huntemann M."/>
            <person name="Liolios K."/>
            <person name="Ivanova N."/>
            <person name="Pagani I."/>
            <person name="Mavromatis K."/>
            <person name="Ovchinikova G."/>
            <person name="Pati A."/>
            <person name="Chen A."/>
            <person name="Palaniappan K."/>
            <person name="Land M."/>
            <person name="Hauser L."/>
            <person name="Brambilla E.M."/>
            <person name="Rohde M."/>
            <person name="Spring S."/>
            <person name="Detter J.C."/>
            <person name="Woyke T."/>
            <person name="Bristow J."/>
            <person name="Eisen J.A."/>
            <person name="Markowitz V."/>
            <person name="Hugenholtz P."/>
            <person name="Kyrpides N.C."/>
            <person name="Klenk H.P."/>
        </authorList>
    </citation>
    <scope>NUCLEOTIDE SEQUENCE [LARGE SCALE GENOMIC DNA]</scope>
    <source>
        <strain evidence="7">ATCC 700848 / DSM 11109 / ASRB2</strain>
    </source>
</reference>
<dbReference type="AlphaFoldDB" id="F2NDB4"/>
<sequence>MEEPFEPKIIVFCCQWCSYAAADLAGSMRLQYPPNIRIIKVPCTGRVDILHILKAFECGADGVFLSGCVLGECHYLEGNYWAVKRVGRVKEILQGIGLEPARVEMYFNSAGMGPQFARCCIDFTERIRQLGPLCKKPALENHAQPILHA</sequence>
<dbReference type="HOGENOM" id="CLU_095272_2_0_7"/>
<protein>
    <submittedName>
        <fullName evidence="6">Methyl-viologen-reducing hydrogenase delta subunit</fullName>
    </submittedName>
</protein>
<dbReference type="eggNOG" id="COG1908">
    <property type="taxonomic scope" value="Bacteria"/>
</dbReference>
<keyword evidence="2" id="KW-0560">Oxidoreductase</keyword>
<dbReference type="OrthoDB" id="5513569at2"/>